<dbReference type="GO" id="GO:0005506">
    <property type="term" value="F:iron ion binding"/>
    <property type="evidence" value="ECO:0007669"/>
    <property type="project" value="InterPro"/>
</dbReference>
<dbReference type="PANTHER" id="PTHR11908">
    <property type="entry name" value="XANTHINE DEHYDROGENASE"/>
    <property type="match status" value="1"/>
</dbReference>
<comment type="caution">
    <text evidence="4">The sequence shown here is derived from an EMBL/GenBank/DDBJ whole genome shotgun (WGS) entry which is preliminary data.</text>
</comment>
<dbReference type="Pfam" id="PF02738">
    <property type="entry name" value="MoCoBD_1"/>
    <property type="match status" value="1"/>
</dbReference>
<dbReference type="SUPFAM" id="SSF54665">
    <property type="entry name" value="CO dehydrogenase molybdoprotein N-domain-like"/>
    <property type="match status" value="1"/>
</dbReference>
<dbReference type="PANTHER" id="PTHR11908:SF132">
    <property type="entry name" value="ALDEHYDE OXIDASE 1-RELATED"/>
    <property type="match status" value="1"/>
</dbReference>
<evidence type="ECO:0000259" key="3">
    <source>
        <dbReference type="SMART" id="SM01008"/>
    </source>
</evidence>
<protein>
    <submittedName>
        <fullName evidence="4">Xanthine dehydrogenase family protein molybdopterin-binding subunit</fullName>
    </submittedName>
</protein>
<feature type="domain" description="Aldehyde oxidase/xanthine dehydrogenase a/b hammerhead" evidence="3">
    <location>
        <begin position="27"/>
        <end position="131"/>
    </location>
</feature>
<evidence type="ECO:0000256" key="2">
    <source>
        <dbReference type="ARBA" id="ARBA00023002"/>
    </source>
</evidence>
<dbReference type="InterPro" id="IPR016208">
    <property type="entry name" value="Ald_Oxase/xanthine_DH-like"/>
</dbReference>
<name>A0A4Q0VC14_CLOTA</name>
<dbReference type="Pfam" id="PF01315">
    <property type="entry name" value="Ald_Xan_dh_C"/>
    <property type="match status" value="1"/>
</dbReference>
<dbReference type="InterPro" id="IPR046867">
    <property type="entry name" value="AldOxase/xan_DH_MoCoBD2"/>
</dbReference>
<evidence type="ECO:0000256" key="1">
    <source>
        <dbReference type="ARBA" id="ARBA00022505"/>
    </source>
</evidence>
<dbReference type="InterPro" id="IPR000674">
    <property type="entry name" value="Ald_Oxase/Xan_DH_a/b"/>
</dbReference>
<evidence type="ECO:0000313" key="4">
    <source>
        <dbReference type="EMBL" id="RXI48250.1"/>
    </source>
</evidence>
<dbReference type="SMART" id="SM01008">
    <property type="entry name" value="Ald_Xan_dh_C"/>
    <property type="match status" value="1"/>
</dbReference>
<dbReference type="GO" id="GO:0016491">
    <property type="term" value="F:oxidoreductase activity"/>
    <property type="evidence" value="ECO:0007669"/>
    <property type="project" value="UniProtKB-KW"/>
</dbReference>
<dbReference type="Gene3D" id="3.30.365.10">
    <property type="entry name" value="Aldehyde oxidase/xanthine dehydrogenase, molybdopterin binding domain"/>
    <property type="match status" value="4"/>
</dbReference>
<dbReference type="EMBL" id="QMAP01000007">
    <property type="protein sequence ID" value="RXI48250.1"/>
    <property type="molecule type" value="Genomic_DNA"/>
</dbReference>
<dbReference type="InterPro" id="IPR008274">
    <property type="entry name" value="AldOxase/xan_DH_MoCoBD1"/>
</dbReference>
<reference evidence="4 5" key="1">
    <citation type="submission" date="2018-06" db="EMBL/GenBank/DDBJ databases">
        <title>Genome conservation of Clostridium tetani.</title>
        <authorList>
            <person name="Bruggemann H."/>
            <person name="Popoff M.R."/>
        </authorList>
    </citation>
    <scope>NUCLEOTIDE SEQUENCE [LARGE SCALE GENOMIC DNA]</scope>
    <source>
        <strain evidence="4 5">2017.061</strain>
    </source>
</reference>
<dbReference type="Pfam" id="PF20256">
    <property type="entry name" value="MoCoBD_2"/>
    <property type="match status" value="1"/>
</dbReference>
<dbReference type="Gene3D" id="3.90.1170.50">
    <property type="entry name" value="Aldehyde oxidase/xanthine dehydrogenase, a/b hammerhead"/>
    <property type="match status" value="1"/>
</dbReference>
<keyword evidence="2" id="KW-0560">Oxidoreductase</keyword>
<sequence length="787" mass="85800">MKGEQYMRDISRLGVSTLRKEAWDKVTGAAKYNCDTKTPDTLHAKMLTSTHAHAIIKLIDTSEALKAKGVQAVITGDYFSVLSGSVIEDRPPIAKDKVRYFGEPVAVVVANSEEEAMSAVKLIKVIYEPLPIVNSINEAIKPGATLIHENLGEYHCPVKDVYPQPNSNIANHVKIRKGDMNKGWSESEVIVESSFSLPQSDHLAMETRNAKVEILPNGTVIINTSSQGPFSVKEQISKLYNIPEGNIIVRVPLVGGAFGGKATIQPEFIAYLASRAVGGRKVKMANSREEDISMAPCKIGTEGSLKIGSTKDGLIKALECTYHVDCGAYADTGPNMTKAIAVNCSGPYNIENISCDAFTIYTNHTYVTSYRGFGHSALTFCMERILDKLATTIGIDPLELRMKNAIYEGCFSPTQDKITLSNTGNLGSCILKLKEAINWEEGRRVETDKGTIIAKGTACFWKTSTSPTNASSGAIITVNSDGSLNLNLGAVEIGPGMKTTMVQILAEKMRMDIDKISIYMSVDTQTTPKHWKTVASMTTFMVGNAVVKAADDLIQQLKKLGAIVLKCTPEDLEIKEQKVYLKDDLEIYISFEDLVHGYKYPGGTSIGGQMIGRGTYIMKHLTKLEKETGKGKVGASWTVGAQAVEIEYDPKKYTYRLLKAATVIDVGKLINPKTARGLIMGGMSMGLGLATREEFLYNQDGILEDTSLRTYKLMRYGENPDYIVEFIETPQIDAPFGARGIGEHGILGISAAFANAISLAAQADFNKLPISPESIWKTKTGGQYDTF</sequence>
<dbReference type="SUPFAM" id="SSF56003">
    <property type="entry name" value="Molybdenum cofactor-binding domain"/>
    <property type="match status" value="1"/>
</dbReference>
<keyword evidence="1" id="KW-0500">Molybdenum</keyword>
<evidence type="ECO:0000313" key="5">
    <source>
        <dbReference type="Proteomes" id="UP000290921"/>
    </source>
</evidence>
<organism evidence="4 5">
    <name type="scientific">Clostridium tetani</name>
    <dbReference type="NCBI Taxonomy" id="1513"/>
    <lineage>
        <taxon>Bacteria</taxon>
        <taxon>Bacillati</taxon>
        <taxon>Bacillota</taxon>
        <taxon>Clostridia</taxon>
        <taxon>Eubacteriales</taxon>
        <taxon>Clostridiaceae</taxon>
        <taxon>Clostridium</taxon>
    </lineage>
</organism>
<dbReference type="AlphaFoldDB" id="A0A4Q0VC14"/>
<dbReference type="InterPro" id="IPR036856">
    <property type="entry name" value="Ald_Oxase/Xan_DH_a/b_sf"/>
</dbReference>
<proteinExistence type="predicted"/>
<gene>
    <name evidence="4" type="ORF">DP130_09155</name>
</gene>
<dbReference type="Proteomes" id="UP000290921">
    <property type="component" value="Unassembled WGS sequence"/>
</dbReference>
<dbReference type="InterPro" id="IPR037165">
    <property type="entry name" value="AldOxase/xan_DH_Mopterin-bd_sf"/>
</dbReference>
<accession>A0A4Q0VC14</accession>